<keyword evidence="5" id="KW-0472">Membrane</keyword>
<evidence type="ECO:0000256" key="4">
    <source>
        <dbReference type="ARBA" id="ARBA00022989"/>
    </source>
</evidence>
<evidence type="ECO:0000313" key="9">
    <source>
        <dbReference type="RefSeq" id="XP_010779042.1"/>
    </source>
</evidence>
<protein>
    <recommendedName>
        <fullName evidence="6">Pecanex-like protein</fullName>
    </recommendedName>
</protein>
<dbReference type="AlphaFoldDB" id="A0A6I9NRZ7"/>
<evidence type="ECO:0000256" key="2">
    <source>
        <dbReference type="ARBA" id="ARBA00010170"/>
    </source>
</evidence>
<sequence>MEEWLTNETVQEALRPCLGPNYVDSDPTFNLNIDEDYDHRASGITLSSFCMVYLDWIQYCNSRRQTPVTCERDSPLVNLCFGLCILGRRALGTASHSMSASLEPFLYGLHALFKGDFRITSPRDEWVFADMDLLNRVVAPGVRMSLKLHQAGIEPGSSRAVVDCYS</sequence>
<dbReference type="Pfam" id="PF05041">
    <property type="entry name" value="Pecanex_C"/>
    <property type="match status" value="1"/>
</dbReference>
<feature type="domain" description="Pecanex C-terminal" evidence="7">
    <location>
        <begin position="71"/>
        <end position="151"/>
    </location>
</feature>
<dbReference type="KEGG" id="ncc:104953748"/>
<dbReference type="PANTHER" id="PTHR12372:SF4">
    <property type="entry name" value="PECANEX-LIKE PROTEIN 3"/>
    <property type="match status" value="1"/>
</dbReference>
<dbReference type="InterPro" id="IPR039797">
    <property type="entry name" value="Pecanex"/>
</dbReference>
<evidence type="ECO:0000259" key="7">
    <source>
        <dbReference type="Pfam" id="PF05041"/>
    </source>
</evidence>
<keyword evidence="8" id="KW-1185">Reference proteome</keyword>
<dbReference type="Proteomes" id="UP000504611">
    <property type="component" value="Unplaced"/>
</dbReference>
<dbReference type="RefSeq" id="XP_010779042.1">
    <property type="nucleotide sequence ID" value="XM_010780740.1"/>
</dbReference>
<proteinExistence type="inferred from homology"/>
<keyword evidence="4" id="KW-1133">Transmembrane helix</keyword>
<evidence type="ECO:0000256" key="6">
    <source>
        <dbReference type="RuleBase" id="RU367089"/>
    </source>
</evidence>
<evidence type="ECO:0000256" key="1">
    <source>
        <dbReference type="ARBA" id="ARBA00004141"/>
    </source>
</evidence>
<dbReference type="InterPro" id="IPR007735">
    <property type="entry name" value="Pecanex_C"/>
</dbReference>
<comment type="subcellular location">
    <subcellularLocation>
        <location evidence="1 6">Membrane</location>
        <topology evidence="1 6">Multi-pass membrane protein</topology>
    </subcellularLocation>
</comment>
<organism evidence="8 9">
    <name type="scientific">Notothenia coriiceps</name>
    <name type="common">black rockcod</name>
    <dbReference type="NCBI Taxonomy" id="8208"/>
    <lineage>
        <taxon>Eukaryota</taxon>
        <taxon>Metazoa</taxon>
        <taxon>Chordata</taxon>
        <taxon>Craniata</taxon>
        <taxon>Vertebrata</taxon>
        <taxon>Euteleostomi</taxon>
        <taxon>Actinopterygii</taxon>
        <taxon>Neopterygii</taxon>
        <taxon>Teleostei</taxon>
        <taxon>Neoteleostei</taxon>
        <taxon>Acanthomorphata</taxon>
        <taxon>Eupercaria</taxon>
        <taxon>Perciformes</taxon>
        <taxon>Notothenioidei</taxon>
        <taxon>Nototheniidae</taxon>
        <taxon>Notothenia</taxon>
    </lineage>
</organism>
<dbReference type="PANTHER" id="PTHR12372">
    <property type="entry name" value="PECANEX"/>
    <property type="match status" value="1"/>
</dbReference>
<name>A0A6I9NRZ7_9TELE</name>
<evidence type="ECO:0000313" key="8">
    <source>
        <dbReference type="Proteomes" id="UP000504611"/>
    </source>
</evidence>
<keyword evidence="3" id="KW-0812">Transmembrane</keyword>
<dbReference type="OrthoDB" id="10037631at2759"/>
<reference evidence="9" key="1">
    <citation type="submission" date="2025-08" db="UniProtKB">
        <authorList>
            <consortium name="RefSeq"/>
        </authorList>
    </citation>
    <scope>IDENTIFICATION</scope>
    <source>
        <tissue evidence="9">Muscle</tissue>
    </source>
</reference>
<dbReference type="GeneID" id="104953748"/>
<evidence type="ECO:0000256" key="3">
    <source>
        <dbReference type="ARBA" id="ARBA00022692"/>
    </source>
</evidence>
<evidence type="ECO:0000256" key="5">
    <source>
        <dbReference type="ARBA" id="ARBA00023136"/>
    </source>
</evidence>
<dbReference type="GO" id="GO:0016020">
    <property type="term" value="C:membrane"/>
    <property type="evidence" value="ECO:0007669"/>
    <property type="project" value="UniProtKB-SubCell"/>
</dbReference>
<accession>A0A6I9NRZ7</accession>
<comment type="similarity">
    <text evidence="2 6">Belongs to the pecanex family.</text>
</comment>
<gene>
    <name evidence="9" type="primary">LOC104953748</name>
</gene>